<dbReference type="RefSeq" id="WP_048704841.1">
    <property type="nucleotide sequence ID" value="NZ_CP012034.1"/>
</dbReference>
<keyword evidence="2 5" id="KW-0378">Hydrolase</keyword>
<dbReference type="PATRIC" id="fig|1007676.4.peg.1630"/>
<protein>
    <submittedName>
        <fullName evidence="5">Allophanate hydrolase</fullName>
    </submittedName>
</protein>
<dbReference type="SUPFAM" id="SSF50891">
    <property type="entry name" value="Cyclophilin-like"/>
    <property type="match status" value="1"/>
</dbReference>
<dbReference type="InterPro" id="IPR003778">
    <property type="entry name" value="CT_A_B"/>
</dbReference>
<evidence type="ECO:0000256" key="3">
    <source>
        <dbReference type="ARBA" id="ARBA00022840"/>
    </source>
</evidence>
<dbReference type="GO" id="GO:0005524">
    <property type="term" value="F:ATP binding"/>
    <property type="evidence" value="ECO:0007669"/>
    <property type="project" value="UniProtKB-KW"/>
</dbReference>
<gene>
    <name evidence="5" type="ORF">ABM34_08085</name>
</gene>
<keyword evidence="3" id="KW-0067">ATP-binding</keyword>
<name>A0A0H4QGF8_9LACO</name>
<dbReference type="Pfam" id="PF02626">
    <property type="entry name" value="CT_A_B"/>
    <property type="match status" value="1"/>
</dbReference>
<dbReference type="OrthoDB" id="9782422at2"/>
<reference evidence="6" key="1">
    <citation type="submission" date="2015-07" db="EMBL/GenBank/DDBJ databases">
        <title>Lactobacillus ginsenosidimutans/EMML 3141/ whole genome sequencing.</title>
        <authorList>
            <person name="Kim M.K."/>
            <person name="Im W.-T."/>
            <person name="Srinivasan S."/>
            <person name="Lee J.-J."/>
        </authorList>
    </citation>
    <scope>NUCLEOTIDE SEQUENCE [LARGE SCALE GENOMIC DNA]</scope>
    <source>
        <strain evidence="6">EMML 3041</strain>
    </source>
</reference>
<accession>A0A0H4QGF8</accession>
<evidence type="ECO:0000256" key="2">
    <source>
        <dbReference type="ARBA" id="ARBA00022801"/>
    </source>
</evidence>
<dbReference type="EMBL" id="CP012034">
    <property type="protein sequence ID" value="AKP67489.1"/>
    <property type="molecule type" value="Genomic_DNA"/>
</dbReference>
<evidence type="ECO:0000313" key="5">
    <source>
        <dbReference type="EMBL" id="AKP67489.1"/>
    </source>
</evidence>
<dbReference type="SMART" id="SM00797">
    <property type="entry name" value="AHS2"/>
    <property type="match status" value="1"/>
</dbReference>
<feature type="domain" description="Carboxyltransferase" evidence="4">
    <location>
        <begin position="26"/>
        <end position="303"/>
    </location>
</feature>
<evidence type="ECO:0000259" key="4">
    <source>
        <dbReference type="SMART" id="SM00797"/>
    </source>
</evidence>
<dbReference type="Proteomes" id="UP000036106">
    <property type="component" value="Chromosome"/>
</dbReference>
<dbReference type="InterPro" id="IPR029000">
    <property type="entry name" value="Cyclophilin-like_dom_sf"/>
</dbReference>
<dbReference type="GO" id="GO:0016787">
    <property type="term" value="F:hydrolase activity"/>
    <property type="evidence" value="ECO:0007669"/>
    <property type="project" value="UniProtKB-KW"/>
</dbReference>
<dbReference type="STRING" id="1007676.ABM34_08085"/>
<proteinExistence type="predicted"/>
<keyword evidence="6" id="KW-1185">Reference proteome</keyword>
<dbReference type="NCBIfam" id="TIGR00724">
    <property type="entry name" value="urea_amlyse_rel"/>
    <property type="match status" value="1"/>
</dbReference>
<dbReference type="PANTHER" id="PTHR43309">
    <property type="entry name" value="5-OXOPROLINASE SUBUNIT C"/>
    <property type="match status" value="1"/>
</dbReference>
<keyword evidence="1" id="KW-0547">Nucleotide-binding</keyword>
<dbReference type="AlphaFoldDB" id="A0A0H4QGF8"/>
<dbReference type="PANTHER" id="PTHR43309:SF5">
    <property type="entry name" value="5-OXOPROLINASE SUBUNIT C"/>
    <property type="match status" value="1"/>
</dbReference>
<evidence type="ECO:0000256" key="1">
    <source>
        <dbReference type="ARBA" id="ARBA00022741"/>
    </source>
</evidence>
<dbReference type="Gene3D" id="2.40.100.10">
    <property type="entry name" value="Cyclophilin-like"/>
    <property type="match status" value="1"/>
</dbReference>
<evidence type="ECO:0000313" key="6">
    <source>
        <dbReference type="Proteomes" id="UP000036106"/>
    </source>
</evidence>
<sequence length="338" mass="37532">MANFVKVIKPGLSTTVQDLGRPGHQIEGFPESGAMDKFSYKLANLLVNNHKNSASLEFVLVGPTLKFNCDSFIAITGGHVDAKLNQQPIKQNEVVEVQAGSILEIGQMTSGNYGYLAFSNGGVISQPVLDSRSTTLRTQMGGIDGRTLATNDNIPIRDSVVMPSLQARKIKVDFQTSTTVHFVKGPHWNMFSEQAQKQFVSQKYQISEQMDRMGYRLTGQPLDVPAKSLLSEGTVFGNVQITRDGSPIVLLADRQTTGGYPVIGTVIRADLNKFVQMKSGVNFKFVETDIQTATDKLVEQQRIINDTYEKWYANRYVEPIGPIRRNSIEIERLIRSNK</sequence>
<dbReference type="KEGG" id="lgn:ABM34_08085"/>
<organism evidence="5 6">
    <name type="scientific">Companilactobacillus ginsenosidimutans</name>
    <dbReference type="NCBI Taxonomy" id="1007676"/>
    <lineage>
        <taxon>Bacteria</taxon>
        <taxon>Bacillati</taxon>
        <taxon>Bacillota</taxon>
        <taxon>Bacilli</taxon>
        <taxon>Lactobacillales</taxon>
        <taxon>Lactobacillaceae</taxon>
        <taxon>Companilactobacillus</taxon>
    </lineage>
</organism>
<dbReference type="InterPro" id="IPR052708">
    <property type="entry name" value="PxpC"/>
</dbReference>